<feature type="chain" id="PRO_5004792015" description="Fimbrial-type adhesion domain-containing protein" evidence="5">
    <location>
        <begin position="24"/>
        <end position="172"/>
    </location>
</feature>
<evidence type="ECO:0000256" key="2">
    <source>
        <dbReference type="ARBA" id="ARBA00006671"/>
    </source>
</evidence>
<proteinExistence type="inferred from homology"/>
<dbReference type="GO" id="GO:0043709">
    <property type="term" value="P:cell adhesion involved in single-species biofilm formation"/>
    <property type="evidence" value="ECO:0007669"/>
    <property type="project" value="TreeGrafter"/>
</dbReference>
<dbReference type="HOGENOM" id="CLU_088965_0_3_6"/>
<reference evidence="7 8" key="2">
    <citation type="submission" date="2015-03" db="EMBL/GenBank/DDBJ databases">
        <authorList>
            <person name="Chan K.-G."/>
        </authorList>
    </citation>
    <scope>NUCLEOTIDE SEQUENCE [LARGE SCALE GENOMIC DNA]</scope>
    <source>
        <strain evidence="7 8">RB-25</strain>
    </source>
</reference>
<evidence type="ECO:0000256" key="3">
    <source>
        <dbReference type="ARBA" id="ARBA00022729"/>
    </source>
</evidence>
<dbReference type="InterPro" id="IPR050263">
    <property type="entry name" value="Bact_Fimbrial_Adh_Pro"/>
</dbReference>
<evidence type="ECO:0000256" key="5">
    <source>
        <dbReference type="SAM" id="SignalP"/>
    </source>
</evidence>
<gene>
    <name evidence="7" type="ORF">Z042_10575</name>
</gene>
<dbReference type="STRING" id="1441930.Z042_10575"/>
<dbReference type="OrthoDB" id="6466381at2"/>
<dbReference type="EMBL" id="CP007044">
    <property type="protein sequence ID" value="AHG22741.1"/>
    <property type="molecule type" value="Genomic_DNA"/>
</dbReference>
<dbReference type="Gene3D" id="2.60.40.1090">
    <property type="entry name" value="Fimbrial-type adhesion domain"/>
    <property type="match status" value="1"/>
</dbReference>
<evidence type="ECO:0000313" key="8">
    <source>
        <dbReference type="Proteomes" id="UP000019030"/>
    </source>
</evidence>
<name>W0LG70_9GAMM</name>
<feature type="domain" description="Fimbrial-type adhesion" evidence="6">
    <location>
        <begin position="28"/>
        <end position="171"/>
    </location>
</feature>
<dbReference type="PANTHER" id="PTHR33420:SF3">
    <property type="entry name" value="FIMBRIAL SUBUNIT ELFA"/>
    <property type="match status" value="1"/>
</dbReference>
<dbReference type="InterPro" id="IPR036937">
    <property type="entry name" value="Adhesion_dom_fimbrial_sf"/>
</dbReference>
<dbReference type="GO" id="GO:0009289">
    <property type="term" value="C:pilus"/>
    <property type="evidence" value="ECO:0007669"/>
    <property type="project" value="UniProtKB-SubCell"/>
</dbReference>
<dbReference type="InterPro" id="IPR008966">
    <property type="entry name" value="Adhesion_dom_sf"/>
</dbReference>
<dbReference type="Pfam" id="PF00419">
    <property type="entry name" value="Fimbrial"/>
    <property type="match status" value="1"/>
</dbReference>
<dbReference type="PANTHER" id="PTHR33420">
    <property type="entry name" value="FIMBRIAL SUBUNIT ELFA-RELATED"/>
    <property type="match status" value="1"/>
</dbReference>
<protein>
    <recommendedName>
        <fullName evidence="6">Fimbrial-type adhesion domain-containing protein</fullName>
    </recommendedName>
</protein>
<keyword evidence="3 5" id="KW-0732">Signal</keyword>
<organism evidence="7 8">
    <name type="scientific">Chania multitudinisentens RB-25</name>
    <dbReference type="NCBI Taxonomy" id="1441930"/>
    <lineage>
        <taxon>Bacteria</taxon>
        <taxon>Pseudomonadati</taxon>
        <taxon>Pseudomonadota</taxon>
        <taxon>Gammaproteobacteria</taxon>
        <taxon>Enterobacterales</taxon>
        <taxon>Yersiniaceae</taxon>
        <taxon>Chania</taxon>
    </lineage>
</organism>
<evidence type="ECO:0000313" key="7">
    <source>
        <dbReference type="EMBL" id="AHG22741.1"/>
    </source>
</evidence>
<evidence type="ECO:0000259" key="6">
    <source>
        <dbReference type="Pfam" id="PF00419"/>
    </source>
</evidence>
<keyword evidence="8" id="KW-1185">Reference proteome</keyword>
<dbReference type="Proteomes" id="UP000019030">
    <property type="component" value="Chromosome"/>
</dbReference>
<comment type="subcellular location">
    <subcellularLocation>
        <location evidence="1">Fimbrium</location>
    </subcellularLocation>
</comment>
<evidence type="ECO:0000256" key="4">
    <source>
        <dbReference type="ARBA" id="ARBA00023263"/>
    </source>
</evidence>
<dbReference type="AlphaFoldDB" id="W0LG70"/>
<dbReference type="SUPFAM" id="SSF49401">
    <property type="entry name" value="Bacterial adhesins"/>
    <property type="match status" value="1"/>
</dbReference>
<feature type="signal peptide" evidence="5">
    <location>
        <begin position="1"/>
        <end position="23"/>
    </location>
</feature>
<dbReference type="KEGG" id="sfo:Z042_10575"/>
<reference evidence="7 8" key="1">
    <citation type="submission" date="2014-01" db="EMBL/GenBank/DDBJ databases">
        <title>Isolation of Serratia multitudinisentens RB-25 from Ex-Landfill site.</title>
        <authorList>
            <person name="Robson E.H.J."/>
        </authorList>
    </citation>
    <scope>NUCLEOTIDE SEQUENCE [LARGE SCALE GENOMIC DNA]</scope>
    <source>
        <strain evidence="7 8">RB-25</strain>
    </source>
</reference>
<dbReference type="eggNOG" id="COG3539">
    <property type="taxonomic scope" value="Bacteria"/>
</dbReference>
<dbReference type="InterPro" id="IPR000259">
    <property type="entry name" value="Adhesion_dom_fimbrial"/>
</dbReference>
<comment type="similarity">
    <text evidence="2">Belongs to the fimbrial protein family.</text>
</comment>
<sequence>MKKKYLMATTLMAGLALSSTAFAADGIIHFTGRVVDNVCNVSPTLNVMMGDITADQLGNIGSSSAEKKFELVLTDCPASLNGAYVKLDGTRDDKDPTVFQLDNSGQPGNASGIGLQIKDETSVIEPGAISQSWPLDPLATSNTLPFSATYKVTDKITTGDANVSVQFSILYN</sequence>
<accession>W0LG70</accession>
<evidence type="ECO:0000256" key="1">
    <source>
        <dbReference type="ARBA" id="ARBA00004561"/>
    </source>
</evidence>
<keyword evidence="4" id="KW-0281">Fimbrium</keyword>
<dbReference type="RefSeq" id="WP_024914347.1">
    <property type="nucleotide sequence ID" value="NZ_CP007044.2"/>
</dbReference>
<dbReference type="PATRIC" id="fig|1441930.4.peg.2112"/>